<evidence type="ECO:0000313" key="2">
    <source>
        <dbReference type="EMBL" id="KAL3277855.1"/>
    </source>
</evidence>
<keyword evidence="1" id="KW-0175">Coiled coil</keyword>
<reference evidence="2 3" key="1">
    <citation type="journal article" date="2021" name="BMC Biol.">
        <title>Horizontally acquired antibacterial genes associated with adaptive radiation of ladybird beetles.</title>
        <authorList>
            <person name="Li H.S."/>
            <person name="Tang X.F."/>
            <person name="Huang Y.H."/>
            <person name="Xu Z.Y."/>
            <person name="Chen M.L."/>
            <person name="Du X.Y."/>
            <person name="Qiu B.Y."/>
            <person name="Chen P.T."/>
            <person name="Zhang W."/>
            <person name="Slipinski A."/>
            <person name="Escalona H.E."/>
            <person name="Waterhouse R.M."/>
            <person name="Zwick A."/>
            <person name="Pang H."/>
        </authorList>
    </citation>
    <scope>NUCLEOTIDE SEQUENCE [LARGE SCALE GENOMIC DNA]</scope>
    <source>
        <strain evidence="2">SYSU2018</strain>
    </source>
</reference>
<comment type="caution">
    <text evidence="2">The sequence shown here is derived from an EMBL/GenBank/DDBJ whole genome shotgun (WGS) entry which is preliminary data.</text>
</comment>
<accession>A0ABD2NH10</accession>
<evidence type="ECO:0000313" key="3">
    <source>
        <dbReference type="Proteomes" id="UP001516400"/>
    </source>
</evidence>
<dbReference type="AlphaFoldDB" id="A0ABD2NH10"/>
<dbReference type="EMBL" id="JABFTP020000103">
    <property type="protein sequence ID" value="KAL3277855.1"/>
    <property type="molecule type" value="Genomic_DNA"/>
</dbReference>
<keyword evidence="3" id="KW-1185">Reference proteome</keyword>
<gene>
    <name evidence="2" type="ORF">HHI36_013196</name>
</gene>
<dbReference type="Proteomes" id="UP001516400">
    <property type="component" value="Unassembled WGS sequence"/>
</dbReference>
<feature type="coiled-coil region" evidence="1">
    <location>
        <begin position="88"/>
        <end position="150"/>
    </location>
</feature>
<name>A0ABD2NH10_9CUCU</name>
<evidence type="ECO:0000256" key="1">
    <source>
        <dbReference type="SAM" id="Coils"/>
    </source>
</evidence>
<proteinExistence type="predicted"/>
<protein>
    <submittedName>
        <fullName evidence="2">Uncharacterized protein</fullName>
    </submittedName>
</protein>
<feature type="coiled-coil region" evidence="1">
    <location>
        <begin position="11"/>
        <end position="62"/>
    </location>
</feature>
<sequence length="174" mass="20770">MRMKNCEEWIILMQEDQLDKHEKYLEELKNLKEQFIEKDSHIVRLKRNSQVCEEQVDTAERDYLGKIETKNVYIPSLESKLKVVNIEIDTMKRDFDDSQNERDKLEQETAEMMQIKKSMLTTIEVMTEENKVLSSEAESLKNENINLKSINLTSEIISAQNYVERKKELTKNYW</sequence>
<organism evidence="2 3">
    <name type="scientific">Cryptolaemus montrouzieri</name>
    <dbReference type="NCBI Taxonomy" id="559131"/>
    <lineage>
        <taxon>Eukaryota</taxon>
        <taxon>Metazoa</taxon>
        <taxon>Ecdysozoa</taxon>
        <taxon>Arthropoda</taxon>
        <taxon>Hexapoda</taxon>
        <taxon>Insecta</taxon>
        <taxon>Pterygota</taxon>
        <taxon>Neoptera</taxon>
        <taxon>Endopterygota</taxon>
        <taxon>Coleoptera</taxon>
        <taxon>Polyphaga</taxon>
        <taxon>Cucujiformia</taxon>
        <taxon>Coccinelloidea</taxon>
        <taxon>Coccinellidae</taxon>
        <taxon>Scymninae</taxon>
        <taxon>Scymnini</taxon>
        <taxon>Cryptolaemus</taxon>
    </lineage>
</organism>